<feature type="region of interest" description="Disordered" evidence="17">
    <location>
        <begin position="92"/>
        <end position="123"/>
    </location>
</feature>
<evidence type="ECO:0000256" key="12">
    <source>
        <dbReference type="ARBA" id="ARBA00023160"/>
    </source>
</evidence>
<dbReference type="GO" id="GO:0005634">
    <property type="term" value="C:nucleus"/>
    <property type="evidence" value="ECO:0007669"/>
    <property type="project" value="TreeGrafter"/>
</dbReference>
<evidence type="ECO:0000256" key="17">
    <source>
        <dbReference type="SAM" id="MobiDB-lite"/>
    </source>
</evidence>
<evidence type="ECO:0000256" key="14">
    <source>
        <dbReference type="ARBA" id="ARBA00057783"/>
    </source>
</evidence>
<keyword evidence="12 16" id="KW-0275">Fatty acid biosynthesis</keyword>
<keyword evidence="4 16" id="KW-0444">Lipid biosynthesis</keyword>
<evidence type="ECO:0000256" key="8">
    <source>
        <dbReference type="ARBA" id="ARBA00022679"/>
    </source>
</evidence>
<dbReference type="EMBL" id="JAATIP010000132">
    <property type="protein sequence ID" value="KAF4368799.1"/>
    <property type="molecule type" value="Genomic_DNA"/>
</dbReference>
<evidence type="ECO:0000256" key="4">
    <source>
        <dbReference type="ARBA" id="ARBA00022516"/>
    </source>
</evidence>
<name>A0A7J6FFZ6_CANSA</name>
<comment type="caution">
    <text evidence="20">The sequence shown here is derived from an EMBL/GenBank/DDBJ whole genome shotgun (WGS) entry which is preliminary data.</text>
</comment>
<comment type="catalytic activity">
    <reaction evidence="13">
        <text>guanosine(9) in tRNA + S-adenosyl-L-methionine = N(1)-methylguanosine(9) in tRNA + S-adenosyl-L-homocysteine + H(+)</text>
        <dbReference type="Rhea" id="RHEA:43156"/>
        <dbReference type="Rhea" id="RHEA-COMP:10367"/>
        <dbReference type="Rhea" id="RHEA-COMP:10368"/>
        <dbReference type="ChEBI" id="CHEBI:15378"/>
        <dbReference type="ChEBI" id="CHEBI:57856"/>
        <dbReference type="ChEBI" id="CHEBI:59789"/>
        <dbReference type="ChEBI" id="CHEBI:73542"/>
        <dbReference type="ChEBI" id="CHEBI:74269"/>
        <dbReference type="EC" id="2.1.1.221"/>
    </reaction>
</comment>
<keyword evidence="8" id="KW-0808">Transferase</keyword>
<dbReference type="Proteomes" id="UP000525078">
    <property type="component" value="Unassembled WGS sequence"/>
</dbReference>
<keyword evidence="3 16" id="KW-0596">Phosphopantetheine</keyword>
<dbReference type="FunFam" id="3.40.1280.30:FF:000018">
    <property type="entry name" value="Os02g0725600 protein"/>
    <property type="match status" value="1"/>
</dbReference>
<dbReference type="InterPro" id="IPR038459">
    <property type="entry name" value="MT_TRM10-typ_sf"/>
</dbReference>
<evidence type="ECO:0000313" key="20">
    <source>
        <dbReference type="EMBL" id="KAF4368799.1"/>
    </source>
</evidence>
<dbReference type="PROSITE" id="PS50075">
    <property type="entry name" value="CARRIER"/>
    <property type="match status" value="1"/>
</dbReference>
<keyword evidence="10" id="KW-0276">Fatty acid metabolism</keyword>
<evidence type="ECO:0000256" key="10">
    <source>
        <dbReference type="ARBA" id="ARBA00022832"/>
    </source>
</evidence>
<evidence type="ECO:0000256" key="6">
    <source>
        <dbReference type="ARBA" id="ARBA00022603"/>
    </source>
</evidence>
<evidence type="ECO:0000313" key="22">
    <source>
        <dbReference type="Proteomes" id="UP000525078"/>
    </source>
</evidence>
<dbReference type="AlphaFoldDB" id="A0A7J6FFZ6"/>
<feature type="region of interest" description="Disordered" evidence="17">
    <location>
        <begin position="136"/>
        <end position="161"/>
    </location>
</feature>
<dbReference type="Gene3D" id="1.10.1200.10">
    <property type="entry name" value="ACP-like"/>
    <property type="match status" value="1"/>
</dbReference>
<gene>
    <name evidence="20" type="ORF">F8388_021411</name>
    <name evidence="21" type="ORF">G4B88_022569</name>
</gene>
<keyword evidence="7" id="KW-0249">Electron transport</keyword>
<evidence type="ECO:0000259" key="18">
    <source>
        <dbReference type="PROSITE" id="PS50075"/>
    </source>
</evidence>
<keyword evidence="7" id="KW-0679">Respiratory chain</keyword>
<keyword evidence="5" id="KW-0597">Phosphoprotein</keyword>
<dbReference type="CDD" id="cd18089">
    <property type="entry name" value="SPOUT_Trm10-like"/>
    <property type="match status" value="1"/>
</dbReference>
<comment type="function">
    <text evidence="14">Carrier of the growing fatty acid chain in fatty acid biosynthesis. May be involved in the synthesis of short and medium chain fatty acids. Accessory and non-catalytic subunit of the mitochondrial membrane respiratory chain NADH dehydrogenase (Complex I), which functions in the transfer of electrons from NADH to the respiratory chain.</text>
</comment>
<evidence type="ECO:0000256" key="3">
    <source>
        <dbReference type="ARBA" id="ARBA00022450"/>
    </source>
</evidence>
<dbReference type="SUPFAM" id="SSF47336">
    <property type="entry name" value="ACP-like"/>
    <property type="match status" value="1"/>
</dbReference>
<dbReference type="InterPro" id="IPR009081">
    <property type="entry name" value="PP-bd_ACP"/>
</dbReference>
<evidence type="ECO:0000256" key="5">
    <source>
        <dbReference type="ARBA" id="ARBA00022553"/>
    </source>
</evidence>
<evidence type="ECO:0000256" key="7">
    <source>
        <dbReference type="ARBA" id="ARBA00022660"/>
    </source>
</evidence>
<evidence type="ECO:0000256" key="2">
    <source>
        <dbReference type="ARBA" id="ARBA00010930"/>
    </source>
</evidence>
<dbReference type="InterPro" id="IPR036736">
    <property type="entry name" value="ACP-like_sf"/>
</dbReference>
<dbReference type="Proteomes" id="UP000583929">
    <property type="component" value="Unassembled WGS sequence"/>
</dbReference>
<dbReference type="HAMAP" id="MF_01217">
    <property type="entry name" value="Acyl_carrier"/>
    <property type="match status" value="1"/>
</dbReference>
<accession>A0A7J6FFZ6</accession>
<evidence type="ECO:0000259" key="19">
    <source>
        <dbReference type="PROSITE" id="PS51675"/>
    </source>
</evidence>
<feature type="domain" description="Carrier" evidence="18">
    <location>
        <begin position="471"/>
        <end position="546"/>
    </location>
</feature>
<keyword evidence="7" id="KW-0813">Transport</keyword>
<evidence type="ECO:0000313" key="23">
    <source>
        <dbReference type="Proteomes" id="UP000583929"/>
    </source>
</evidence>
<protein>
    <recommendedName>
        <fullName evidence="16">Acyl carrier protein</fullName>
    </recommendedName>
</protein>
<dbReference type="EMBL" id="JAATIQ010000021">
    <property type="protein sequence ID" value="KAF4399486.1"/>
    <property type="molecule type" value="Genomic_DNA"/>
</dbReference>
<evidence type="ECO:0000256" key="13">
    <source>
        <dbReference type="ARBA" id="ARBA00048434"/>
    </source>
</evidence>
<evidence type="ECO:0000256" key="9">
    <source>
        <dbReference type="ARBA" id="ARBA00022691"/>
    </source>
</evidence>
<evidence type="ECO:0000256" key="16">
    <source>
        <dbReference type="RuleBase" id="RU000722"/>
    </source>
</evidence>
<dbReference type="GO" id="GO:0005739">
    <property type="term" value="C:mitochondrion"/>
    <property type="evidence" value="ECO:0007669"/>
    <property type="project" value="UniProtKB-ARBA"/>
</dbReference>
<dbReference type="GO" id="GO:0052905">
    <property type="term" value="F:tRNA (guanosine(9)-N1)-methyltransferase activity"/>
    <property type="evidence" value="ECO:0007669"/>
    <property type="project" value="UniProtKB-EC"/>
</dbReference>
<dbReference type="InterPro" id="IPR007356">
    <property type="entry name" value="tRNA_m1G_MeTrfase_euk"/>
</dbReference>
<dbReference type="GO" id="GO:0002939">
    <property type="term" value="P:tRNA N1-guanine methylation"/>
    <property type="evidence" value="ECO:0007669"/>
    <property type="project" value="TreeGrafter"/>
</dbReference>
<dbReference type="GO" id="GO:0000049">
    <property type="term" value="F:tRNA binding"/>
    <property type="evidence" value="ECO:0007669"/>
    <property type="project" value="TreeGrafter"/>
</dbReference>
<feature type="compositionally biased region" description="Basic and acidic residues" evidence="17">
    <location>
        <begin position="97"/>
        <end position="123"/>
    </location>
</feature>
<proteinExistence type="inferred from homology"/>
<keyword evidence="6" id="KW-0489">Methyltransferase</keyword>
<sequence>MNFVAKRLGPVNLSVKSTSNPAFFYSHIAKIEILCYGFQFLTPGHSPLKIKVRKPSMEATQIEKDVLEKLPNSEVATSEILQQPLSKNAQKKLLKQQKYEAKKAEKKAQAKEQKKKDGERKRKEWEEMLASLPEEERSKLIESRKSMRKERMDKRSEERESKIERLTKAKLCGQNIIIDMEFSHLMTPSEINSLVQQIMYSYAVNGRCTNPGHLWLTGCAGEVGTQLQRLPGFDKWIIEKDNRPYIEALQDQKEHLVYLTADSETVLDELDPKKMYIVGGLVDRNRWKGITMKKAQEQGIQTAKLPIGNYLKMASSQVLTVNQVIEILIKFLETKDWKDSFFQVIPQRKICEADKEEEQHHELVKLESDQCIEKEEEQHHELVNLESLDQVDAKRQCVEKEEEQHHELVNLENHDQVDSKRQSLLNMQSIKNAILSHVRAGRSADTLLSANRNMLKRLTYQMSTSTATNTDQVMGRVIGLVKKFDKIDASKVTETADFQKDLNLDSLDRVELVMAFEQEFSIEIPDERADKLTCCADVAKFLVKGAEQKS</sequence>
<dbReference type="InterPro" id="IPR028564">
    <property type="entry name" value="MT_TRM10-typ"/>
</dbReference>
<evidence type="ECO:0000313" key="21">
    <source>
        <dbReference type="EMBL" id="KAF4399486.1"/>
    </source>
</evidence>
<dbReference type="PANTHER" id="PTHR13563:SF13">
    <property type="entry name" value="TRNA METHYLTRANSFERASE 10 HOMOLOG A"/>
    <property type="match status" value="1"/>
</dbReference>
<evidence type="ECO:0000256" key="11">
    <source>
        <dbReference type="ARBA" id="ARBA00023098"/>
    </source>
</evidence>
<comment type="pathway">
    <text evidence="1">Lipid metabolism; fatty acid biosynthesis.</text>
</comment>
<dbReference type="FunFam" id="1.10.1200.10:FF:000003">
    <property type="entry name" value="Acyl carrier protein"/>
    <property type="match status" value="1"/>
</dbReference>
<dbReference type="GO" id="GO:0000036">
    <property type="term" value="F:acyl carrier activity"/>
    <property type="evidence" value="ECO:0007669"/>
    <property type="project" value="UniProtKB-ARBA"/>
</dbReference>
<feature type="domain" description="SAM-dependent MTase TRM10-type" evidence="19">
    <location>
        <begin position="162"/>
        <end position="352"/>
    </location>
</feature>
<keyword evidence="9" id="KW-0949">S-adenosyl-L-methionine</keyword>
<dbReference type="PROSITE" id="PS51675">
    <property type="entry name" value="SAM_MT_TRM10"/>
    <property type="match status" value="1"/>
</dbReference>
<comment type="subunit">
    <text evidence="15">Complex I is composed of at least 49 different subunits.</text>
</comment>
<dbReference type="Pfam" id="PF00550">
    <property type="entry name" value="PP-binding"/>
    <property type="match status" value="1"/>
</dbReference>
<reference evidence="22 23" key="1">
    <citation type="journal article" date="2020" name="bioRxiv">
        <title>Sequence and annotation of 42 cannabis genomes reveals extensive copy number variation in cannabinoid synthesis and pathogen resistance genes.</title>
        <authorList>
            <person name="Mckernan K.J."/>
            <person name="Helbert Y."/>
            <person name="Kane L.T."/>
            <person name="Ebling H."/>
            <person name="Zhang L."/>
            <person name="Liu B."/>
            <person name="Eaton Z."/>
            <person name="Mclaughlin S."/>
            <person name="Kingan S."/>
            <person name="Baybayan P."/>
            <person name="Concepcion G."/>
            <person name="Jordan M."/>
            <person name="Riva A."/>
            <person name="Barbazuk W."/>
            <person name="Harkins T."/>
        </authorList>
    </citation>
    <scope>NUCLEOTIDE SEQUENCE [LARGE SCALE GENOMIC DNA]</scope>
    <source>
        <strain evidence="22 23">cv. Jamaican Lion 4</strain>
        <strain evidence="21">Father</strain>
        <strain evidence="20">Mother</strain>
        <tissue evidence="20">Leaf</tissue>
    </source>
</reference>
<dbReference type="Gene3D" id="3.40.1280.30">
    <property type="match status" value="1"/>
</dbReference>
<dbReference type="PANTHER" id="PTHR13563">
    <property type="entry name" value="TRNA (GUANINE-9-) METHYLTRANSFERASE"/>
    <property type="match status" value="1"/>
</dbReference>
<keyword evidence="11" id="KW-0443">Lipid metabolism</keyword>
<evidence type="ECO:0000256" key="15">
    <source>
        <dbReference type="ARBA" id="ARBA00063067"/>
    </source>
</evidence>
<comment type="similarity">
    <text evidence="2">Belongs to the acyl carrier protein (ACP) family.</text>
</comment>
<keyword evidence="23" id="KW-1185">Reference proteome</keyword>
<dbReference type="InterPro" id="IPR003231">
    <property type="entry name" value="ACP"/>
</dbReference>
<evidence type="ECO:0000256" key="1">
    <source>
        <dbReference type="ARBA" id="ARBA00005194"/>
    </source>
</evidence>
<organism evidence="20 22">
    <name type="scientific">Cannabis sativa</name>
    <name type="common">Hemp</name>
    <name type="synonym">Marijuana</name>
    <dbReference type="NCBI Taxonomy" id="3483"/>
    <lineage>
        <taxon>Eukaryota</taxon>
        <taxon>Viridiplantae</taxon>
        <taxon>Streptophyta</taxon>
        <taxon>Embryophyta</taxon>
        <taxon>Tracheophyta</taxon>
        <taxon>Spermatophyta</taxon>
        <taxon>Magnoliopsida</taxon>
        <taxon>eudicotyledons</taxon>
        <taxon>Gunneridae</taxon>
        <taxon>Pentapetalae</taxon>
        <taxon>rosids</taxon>
        <taxon>fabids</taxon>
        <taxon>Rosales</taxon>
        <taxon>Cannabaceae</taxon>
        <taxon>Cannabis</taxon>
    </lineage>
</organism>